<evidence type="ECO:0000313" key="2">
    <source>
        <dbReference type="Proteomes" id="UP000054248"/>
    </source>
</evidence>
<protein>
    <submittedName>
        <fullName evidence="1">Uncharacterized protein</fullName>
    </submittedName>
</protein>
<dbReference type="AlphaFoldDB" id="A0A0C3KJN1"/>
<sequence>METLTVACNRIGQAAALEGLISTRGPRIQHGVATASGEADERGDDAPHPPRLLKHIVMQDKNERPYQVWDSGKGWRMC</sequence>
<proteinExistence type="predicted"/>
<dbReference type="Proteomes" id="UP000054248">
    <property type="component" value="Unassembled WGS sequence"/>
</dbReference>
<accession>A0A0C3KJN1</accession>
<evidence type="ECO:0000313" key="1">
    <source>
        <dbReference type="EMBL" id="KIO21683.1"/>
    </source>
</evidence>
<dbReference type="EMBL" id="KN823131">
    <property type="protein sequence ID" value="KIO21683.1"/>
    <property type="molecule type" value="Genomic_DNA"/>
</dbReference>
<organism evidence="1 2">
    <name type="scientific">Tulasnella calospora MUT 4182</name>
    <dbReference type="NCBI Taxonomy" id="1051891"/>
    <lineage>
        <taxon>Eukaryota</taxon>
        <taxon>Fungi</taxon>
        <taxon>Dikarya</taxon>
        <taxon>Basidiomycota</taxon>
        <taxon>Agaricomycotina</taxon>
        <taxon>Agaricomycetes</taxon>
        <taxon>Cantharellales</taxon>
        <taxon>Tulasnellaceae</taxon>
        <taxon>Tulasnella</taxon>
    </lineage>
</organism>
<name>A0A0C3KJN1_9AGAM</name>
<dbReference type="HOGENOM" id="CLU_2623812_0_0_1"/>
<reference evidence="2" key="2">
    <citation type="submission" date="2015-01" db="EMBL/GenBank/DDBJ databases">
        <title>Evolutionary Origins and Diversification of the Mycorrhizal Mutualists.</title>
        <authorList>
            <consortium name="DOE Joint Genome Institute"/>
            <consortium name="Mycorrhizal Genomics Consortium"/>
            <person name="Kohler A."/>
            <person name="Kuo A."/>
            <person name="Nagy L.G."/>
            <person name="Floudas D."/>
            <person name="Copeland A."/>
            <person name="Barry K.W."/>
            <person name="Cichocki N."/>
            <person name="Veneault-Fourrey C."/>
            <person name="LaButti K."/>
            <person name="Lindquist E.A."/>
            <person name="Lipzen A."/>
            <person name="Lundell T."/>
            <person name="Morin E."/>
            <person name="Murat C."/>
            <person name="Riley R."/>
            <person name="Ohm R."/>
            <person name="Sun H."/>
            <person name="Tunlid A."/>
            <person name="Henrissat B."/>
            <person name="Grigoriev I.V."/>
            <person name="Hibbett D.S."/>
            <person name="Martin F."/>
        </authorList>
    </citation>
    <scope>NUCLEOTIDE SEQUENCE [LARGE SCALE GENOMIC DNA]</scope>
    <source>
        <strain evidence="2">MUT 4182</strain>
    </source>
</reference>
<keyword evidence="2" id="KW-1185">Reference proteome</keyword>
<gene>
    <name evidence="1" type="ORF">M407DRAFT_245404</name>
</gene>
<reference evidence="1 2" key="1">
    <citation type="submission" date="2014-04" db="EMBL/GenBank/DDBJ databases">
        <authorList>
            <consortium name="DOE Joint Genome Institute"/>
            <person name="Kuo A."/>
            <person name="Girlanda M."/>
            <person name="Perotto S."/>
            <person name="Kohler A."/>
            <person name="Nagy L.G."/>
            <person name="Floudas D."/>
            <person name="Copeland A."/>
            <person name="Barry K.W."/>
            <person name="Cichocki N."/>
            <person name="Veneault-Fourrey C."/>
            <person name="LaButti K."/>
            <person name="Lindquist E.A."/>
            <person name="Lipzen A."/>
            <person name="Lundell T."/>
            <person name="Morin E."/>
            <person name="Murat C."/>
            <person name="Sun H."/>
            <person name="Tunlid A."/>
            <person name="Henrissat B."/>
            <person name="Grigoriev I.V."/>
            <person name="Hibbett D.S."/>
            <person name="Martin F."/>
            <person name="Nordberg H.P."/>
            <person name="Cantor M.N."/>
            <person name="Hua S.X."/>
        </authorList>
    </citation>
    <scope>NUCLEOTIDE SEQUENCE [LARGE SCALE GENOMIC DNA]</scope>
    <source>
        <strain evidence="1 2">MUT 4182</strain>
    </source>
</reference>